<dbReference type="Gene3D" id="3.90.70.10">
    <property type="entry name" value="Cysteine proteinases"/>
    <property type="match status" value="1"/>
</dbReference>
<comment type="caution">
    <text evidence="6">The sequence shown here is derived from an EMBL/GenBank/DDBJ whole genome shotgun (WGS) entry which is preliminary data.</text>
</comment>
<feature type="non-terminal residue" evidence="6">
    <location>
        <position position="1"/>
    </location>
</feature>
<evidence type="ECO:0000256" key="4">
    <source>
        <dbReference type="SAM" id="Phobius"/>
    </source>
</evidence>
<dbReference type="EMBL" id="JASPKZ010010699">
    <property type="protein sequence ID" value="KAJ9573439.1"/>
    <property type="molecule type" value="Genomic_DNA"/>
</dbReference>
<dbReference type="GO" id="GO:0006508">
    <property type="term" value="P:proteolysis"/>
    <property type="evidence" value="ECO:0007669"/>
    <property type="project" value="UniProtKB-KW"/>
</dbReference>
<dbReference type="Pfam" id="PF00112">
    <property type="entry name" value="Peptidase_C1"/>
    <property type="match status" value="1"/>
</dbReference>
<organism evidence="6 7">
    <name type="scientific">Diploptera punctata</name>
    <name type="common">Pacific beetle cockroach</name>
    <dbReference type="NCBI Taxonomy" id="6984"/>
    <lineage>
        <taxon>Eukaryota</taxon>
        <taxon>Metazoa</taxon>
        <taxon>Ecdysozoa</taxon>
        <taxon>Arthropoda</taxon>
        <taxon>Hexapoda</taxon>
        <taxon>Insecta</taxon>
        <taxon>Pterygota</taxon>
        <taxon>Neoptera</taxon>
        <taxon>Polyneoptera</taxon>
        <taxon>Dictyoptera</taxon>
        <taxon>Blattodea</taxon>
        <taxon>Blaberoidea</taxon>
        <taxon>Blaberidae</taxon>
        <taxon>Diplopterinae</taxon>
        <taxon>Diploptera</taxon>
    </lineage>
</organism>
<keyword evidence="3" id="KW-0788">Thiol protease</keyword>
<feature type="transmembrane region" description="Helical" evidence="4">
    <location>
        <begin position="127"/>
        <end position="150"/>
    </location>
</feature>
<evidence type="ECO:0000313" key="6">
    <source>
        <dbReference type="EMBL" id="KAJ9573439.1"/>
    </source>
</evidence>
<feature type="transmembrane region" description="Helical" evidence="4">
    <location>
        <begin position="83"/>
        <end position="106"/>
    </location>
</feature>
<sequence>MYFCSLTSYYLLNLQLHDEYLKVKGFCRNKGQPVSQGSTFLTPENVNIPDEIDWRKLGAVTHVKDQGNCGSCYIFSANIIGSIVGSIGISIVGSIGVVGSISIDIIGVYYRRGSIGIVGSIEESISISIGIVGSIVGSISISISIVGSIVGG</sequence>
<keyword evidence="2" id="KW-0378">Hydrolase</keyword>
<dbReference type="PROSITE" id="PS00139">
    <property type="entry name" value="THIOL_PROTEASE_CYS"/>
    <property type="match status" value="1"/>
</dbReference>
<dbReference type="AlphaFoldDB" id="A0AAD7Z2L5"/>
<reference evidence="6" key="2">
    <citation type="submission" date="2023-05" db="EMBL/GenBank/DDBJ databases">
        <authorList>
            <person name="Fouks B."/>
        </authorList>
    </citation>
    <scope>NUCLEOTIDE SEQUENCE</scope>
    <source>
        <strain evidence="6">Stay&amp;Tobe</strain>
        <tissue evidence="6">Testes</tissue>
    </source>
</reference>
<protein>
    <recommendedName>
        <fullName evidence="5">Peptidase C1A papain C-terminal domain-containing protein</fullName>
    </recommendedName>
</protein>
<keyword evidence="4" id="KW-0472">Membrane</keyword>
<evidence type="ECO:0000313" key="7">
    <source>
        <dbReference type="Proteomes" id="UP001233999"/>
    </source>
</evidence>
<keyword evidence="4" id="KW-1133">Transmembrane helix</keyword>
<proteinExistence type="predicted"/>
<dbReference type="SUPFAM" id="SSF54001">
    <property type="entry name" value="Cysteine proteinases"/>
    <property type="match status" value="1"/>
</dbReference>
<evidence type="ECO:0000256" key="2">
    <source>
        <dbReference type="ARBA" id="ARBA00022801"/>
    </source>
</evidence>
<dbReference type="Proteomes" id="UP001233999">
    <property type="component" value="Unassembled WGS sequence"/>
</dbReference>
<keyword evidence="1" id="KW-0645">Protease</keyword>
<evidence type="ECO:0000259" key="5">
    <source>
        <dbReference type="Pfam" id="PF00112"/>
    </source>
</evidence>
<dbReference type="InterPro" id="IPR000169">
    <property type="entry name" value="Pept_cys_AS"/>
</dbReference>
<dbReference type="InterPro" id="IPR000668">
    <property type="entry name" value="Peptidase_C1A_C"/>
</dbReference>
<dbReference type="InterPro" id="IPR038765">
    <property type="entry name" value="Papain-like_cys_pep_sf"/>
</dbReference>
<accession>A0AAD7Z2L5</accession>
<keyword evidence="4" id="KW-0812">Transmembrane</keyword>
<keyword evidence="7" id="KW-1185">Reference proteome</keyword>
<gene>
    <name evidence="6" type="ORF">L9F63_009167</name>
</gene>
<name>A0AAD7Z2L5_DIPPU</name>
<evidence type="ECO:0000256" key="3">
    <source>
        <dbReference type="ARBA" id="ARBA00022807"/>
    </source>
</evidence>
<dbReference type="GO" id="GO:0008234">
    <property type="term" value="F:cysteine-type peptidase activity"/>
    <property type="evidence" value="ECO:0007669"/>
    <property type="project" value="UniProtKB-KW"/>
</dbReference>
<evidence type="ECO:0000256" key="1">
    <source>
        <dbReference type="ARBA" id="ARBA00022670"/>
    </source>
</evidence>
<feature type="domain" description="Peptidase C1A papain C-terminal" evidence="5">
    <location>
        <begin position="48"/>
        <end position="77"/>
    </location>
</feature>
<reference evidence="6" key="1">
    <citation type="journal article" date="2023" name="IScience">
        <title>Live-bearing cockroach genome reveals convergent evolutionary mechanisms linked to viviparity in insects and beyond.</title>
        <authorList>
            <person name="Fouks B."/>
            <person name="Harrison M.C."/>
            <person name="Mikhailova A.A."/>
            <person name="Marchal E."/>
            <person name="English S."/>
            <person name="Carruthers M."/>
            <person name="Jennings E.C."/>
            <person name="Chiamaka E.L."/>
            <person name="Frigard R.A."/>
            <person name="Pippel M."/>
            <person name="Attardo G.M."/>
            <person name="Benoit J.B."/>
            <person name="Bornberg-Bauer E."/>
            <person name="Tobe S.S."/>
        </authorList>
    </citation>
    <scope>NUCLEOTIDE SEQUENCE</scope>
    <source>
        <strain evidence="6">Stay&amp;Tobe</strain>
    </source>
</reference>